<reference evidence="2" key="1">
    <citation type="submission" date="2023-10" db="EMBL/GenBank/DDBJ databases">
        <authorList>
            <person name="Chen Y."/>
            <person name="Shah S."/>
            <person name="Dougan E. K."/>
            <person name="Thang M."/>
            <person name="Chan C."/>
        </authorList>
    </citation>
    <scope>NUCLEOTIDE SEQUENCE [LARGE SCALE GENOMIC DNA]</scope>
</reference>
<keyword evidence="3" id="KW-1185">Reference proteome</keyword>
<dbReference type="Proteomes" id="UP001189429">
    <property type="component" value="Unassembled WGS sequence"/>
</dbReference>
<evidence type="ECO:0000256" key="1">
    <source>
        <dbReference type="SAM" id="MobiDB-lite"/>
    </source>
</evidence>
<evidence type="ECO:0000313" key="2">
    <source>
        <dbReference type="EMBL" id="CAK0795789.1"/>
    </source>
</evidence>
<proteinExistence type="predicted"/>
<feature type="region of interest" description="Disordered" evidence="1">
    <location>
        <begin position="26"/>
        <end position="54"/>
    </location>
</feature>
<dbReference type="EMBL" id="CAUYUJ010001407">
    <property type="protein sequence ID" value="CAK0795789.1"/>
    <property type="molecule type" value="Genomic_DNA"/>
</dbReference>
<protein>
    <submittedName>
        <fullName evidence="2">Uncharacterized protein</fullName>
    </submittedName>
</protein>
<accession>A0ABN9PV44</accession>
<feature type="region of interest" description="Disordered" evidence="1">
    <location>
        <begin position="83"/>
        <end position="151"/>
    </location>
</feature>
<comment type="caution">
    <text evidence="2">The sequence shown here is derived from an EMBL/GenBank/DDBJ whole genome shotgun (WGS) entry which is preliminary data.</text>
</comment>
<feature type="non-terminal residue" evidence="2">
    <location>
        <position position="199"/>
    </location>
</feature>
<gene>
    <name evidence="2" type="ORF">PCOR1329_LOCUS5346</name>
</gene>
<sequence length="199" mass="20733">AASSDAVSLDVFRDGLQILKDDGVEFSPVSKPAKDSNPVILLDSDDDSPAPSSAIPAKQLGALLPAEMVSLAPRTAKRRLVALEAREKGAAPFTPAAGKKRRSSKGPGKSSGEKDKRAPVKKPIADSAGSPTEPLEKAVARGPTSGKAPRYELCAKGRTSGKRVFLCSLTASNPSAGDFMKSLVEHVNATNCNKIEALK</sequence>
<evidence type="ECO:0000313" key="3">
    <source>
        <dbReference type="Proteomes" id="UP001189429"/>
    </source>
</evidence>
<feature type="non-terminal residue" evidence="2">
    <location>
        <position position="1"/>
    </location>
</feature>
<name>A0ABN9PV44_9DINO</name>
<organism evidence="2 3">
    <name type="scientific">Prorocentrum cordatum</name>
    <dbReference type="NCBI Taxonomy" id="2364126"/>
    <lineage>
        <taxon>Eukaryota</taxon>
        <taxon>Sar</taxon>
        <taxon>Alveolata</taxon>
        <taxon>Dinophyceae</taxon>
        <taxon>Prorocentrales</taxon>
        <taxon>Prorocentraceae</taxon>
        <taxon>Prorocentrum</taxon>
    </lineage>
</organism>